<dbReference type="Gene3D" id="3.30.2010.10">
    <property type="entry name" value="Metalloproteases ('zincins'), catalytic domain"/>
    <property type="match status" value="1"/>
</dbReference>
<evidence type="ECO:0000256" key="6">
    <source>
        <dbReference type="ARBA" id="ARBA00022801"/>
    </source>
</evidence>
<evidence type="ECO:0000259" key="12">
    <source>
        <dbReference type="Pfam" id="PF01435"/>
    </source>
</evidence>
<keyword evidence="7" id="KW-0862">Zinc</keyword>
<feature type="transmembrane region" description="Helical" evidence="11">
    <location>
        <begin position="52"/>
        <end position="71"/>
    </location>
</feature>
<dbReference type="CDD" id="cd07340">
    <property type="entry name" value="M48B_Htpx_like"/>
    <property type="match status" value="1"/>
</dbReference>
<keyword evidence="5" id="KW-0479">Metal-binding</keyword>
<dbReference type="RefSeq" id="WP_187712671.1">
    <property type="nucleotide sequence ID" value="NZ_CP060820.1"/>
</dbReference>
<evidence type="ECO:0000313" key="13">
    <source>
        <dbReference type="EMBL" id="QNP41235.1"/>
    </source>
</evidence>
<keyword evidence="4 11" id="KW-0812">Transmembrane</keyword>
<keyword evidence="14" id="KW-1185">Reference proteome</keyword>
<name>A0A7H0FYW9_9GAMM</name>
<evidence type="ECO:0000256" key="8">
    <source>
        <dbReference type="ARBA" id="ARBA00022989"/>
    </source>
</evidence>
<dbReference type="GO" id="GO:0046872">
    <property type="term" value="F:metal ion binding"/>
    <property type="evidence" value="ECO:0007669"/>
    <property type="project" value="UniProtKB-KW"/>
</dbReference>
<evidence type="ECO:0000256" key="2">
    <source>
        <dbReference type="ARBA" id="ARBA00022475"/>
    </source>
</evidence>
<evidence type="ECO:0000256" key="3">
    <source>
        <dbReference type="ARBA" id="ARBA00022670"/>
    </source>
</evidence>
<dbReference type="InterPro" id="IPR050083">
    <property type="entry name" value="HtpX_protease"/>
</dbReference>
<proteinExistence type="predicted"/>
<reference evidence="13 14" key="1">
    <citation type="submission" date="2020-08" db="EMBL/GenBank/DDBJ databases">
        <title>Lysobacter sp. II4 sp. nov., isolated from soil.</title>
        <authorList>
            <person name="Woo C.Y."/>
            <person name="Kim J."/>
        </authorList>
    </citation>
    <scope>NUCLEOTIDE SEQUENCE [LARGE SCALE GENOMIC DNA]</scope>
    <source>
        <strain evidence="13 14">II4</strain>
    </source>
</reference>
<comment type="cofactor">
    <cofactor evidence="1">
        <name>Zn(2+)</name>
        <dbReference type="ChEBI" id="CHEBI:29105"/>
    </cofactor>
</comment>
<keyword evidence="6" id="KW-0378">Hydrolase</keyword>
<sequence length="636" mass="68150">MNFFEHQATARRHSFRLVLLFAVAVAGIVLAVDAAAWLVFANADALPGETATMLVFTTLVTLGIIGLGSLYRVATLRGGGESIALQMGGVAVPEQGNDFHLRRLRNVVEEIAIASGVPMPRLYVLEHEAAINAFAAGYSPSDAVVAVTRGALERLNRDELQGVIAHEFSHILNGDMRLNIRLIGVLFGILMLAIIGRKVLELGRGRDRNAGAILVAALIAMVVGYIGLFFGRLIKAGVSRSRERLADASAVQFTRQTSGLAGALKKIGGVDAGSKLSHRGDAEEISHMLFGDGVGLRSWFATHPPLVERIQALEPGFSDEQLLRLSLQWHANPPSGLEEDAQLGFTGAVVPPPLPAATAEQAVTPAAVAAQVAQPGADDYRRADAIAAHIPADLRALATQRESVVPLLLGLLFDAQPAVVDKQGDEISARMGKTVALEARRLHQQFLATLHPALRLPLASLAFPVLRLRPRPELDVFLDTVNAMVYTDGIVSLFEYCLARLLTVHVRESLDPSRYARFGRRKLSEVRSEIATLLAVVAQSGNADADAARKAYLAGIQRVMPDQAMPYLARPNGVLALDDAWMPLDALEPLAKEVLVEAITATIGHDGRVSIAEAELLRTICSTLHCPLPPLLGKAA</sequence>
<evidence type="ECO:0000256" key="11">
    <source>
        <dbReference type="SAM" id="Phobius"/>
    </source>
</evidence>
<organism evidence="13 14">
    <name type="scientific">Agrilutibacter terrestris</name>
    <dbReference type="NCBI Taxonomy" id="2865112"/>
    <lineage>
        <taxon>Bacteria</taxon>
        <taxon>Pseudomonadati</taxon>
        <taxon>Pseudomonadota</taxon>
        <taxon>Gammaproteobacteria</taxon>
        <taxon>Lysobacterales</taxon>
        <taxon>Lysobacteraceae</taxon>
        <taxon>Agrilutibacter</taxon>
    </lineage>
</organism>
<accession>A0A7H0FYW9</accession>
<evidence type="ECO:0000256" key="4">
    <source>
        <dbReference type="ARBA" id="ARBA00022692"/>
    </source>
</evidence>
<feature type="transmembrane region" description="Helical" evidence="11">
    <location>
        <begin position="17"/>
        <end position="40"/>
    </location>
</feature>
<evidence type="ECO:0000256" key="7">
    <source>
        <dbReference type="ARBA" id="ARBA00022833"/>
    </source>
</evidence>
<dbReference type="GO" id="GO:0006508">
    <property type="term" value="P:proteolysis"/>
    <property type="evidence" value="ECO:0007669"/>
    <property type="project" value="UniProtKB-KW"/>
</dbReference>
<evidence type="ECO:0000256" key="9">
    <source>
        <dbReference type="ARBA" id="ARBA00023049"/>
    </source>
</evidence>
<dbReference type="Pfam" id="PF01435">
    <property type="entry name" value="Peptidase_M48"/>
    <property type="match status" value="1"/>
</dbReference>
<gene>
    <name evidence="13" type="ORF">H8B22_03135</name>
</gene>
<dbReference type="AlphaFoldDB" id="A0A7H0FYW9"/>
<evidence type="ECO:0000313" key="14">
    <source>
        <dbReference type="Proteomes" id="UP000516018"/>
    </source>
</evidence>
<keyword evidence="3" id="KW-0645">Protease</keyword>
<keyword evidence="8 11" id="KW-1133">Transmembrane helix</keyword>
<keyword evidence="2" id="KW-1003">Cell membrane</keyword>
<keyword evidence="9" id="KW-0482">Metalloprotease</keyword>
<dbReference type="InterPro" id="IPR001915">
    <property type="entry name" value="Peptidase_M48"/>
</dbReference>
<feature type="transmembrane region" description="Helical" evidence="11">
    <location>
        <begin position="178"/>
        <end position="200"/>
    </location>
</feature>
<dbReference type="EMBL" id="CP060820">
    <property type="protein sequence ID" value="QNP41235.1"/>
    <property type="molecule type" value="Genomic_DNA"/>
</dbReference>
<dbReference type="KEGG" id="lsx:H8B22_03135"/>
<dbReference type="PANTHER" id="PTHR43221">
    <property type="entry name" value="PROTEASE HTPX"/>
    <property type="match status" value="1"/>
</dbReference>
<feature type="domain" description="Peptidase M48" evidence="12">
    <location>
        <begin position="102"/>
        <end position="314"/>
    </location>
</feature>
<feature type="transmembrane region" description="Helical" evidence="11">
    <location>
        <begin position="212"/>
        <end position="234"/>
    </location>
</feature>
<dbReference type="GO" id="GO:0004222">
    <property type="term" value="F:metalloendopeptidase activity"/>
    <property type="evidence" value="ECO:0007669"/>
    <property type="project" value="InterPro"/>
</dbReference>
<evidence type="ECO:0000256" key="1">
    <source>
        <dbReference type="ARBA" id="ARBA00001947"/>
    </source>
</evidence>
<evidence type="ECO:0000256" key="10">
    <source>
        <dbReference type="ARBA" id="ARBA00023136"/>
    </source>
</evidence>
<protein>
    <submittedName>
        <fullName evidence="13">M48 family metallopeptidase</fullName>
    </submittedName>
</protein>
<dbReference type="Proteomes" id="UP000516018">
    <property type="component" value="Chromosome"/>
</dbReference>
<keyword evidence="10 11" id="KW-0472">Membrane</keyword>
<dbReference type="PANTHER" id="PTHR43221:SF2">
    <property type="entry name" value="PROTEASE HTPX HOMOLOG"/>
    <property type="match status" value="1"/>
</dbReference>
<evidence type="ECO:0000256" key="5">
    <source>
        <dbReference type="ARBA" id="ARBA00022723"/>
    </source>
</evidence>